<sequence length="75" mass="8308">MIIRAFGTSVSTVAHSVNSGAKWHTGECVDRSRRRRSNGGDCDVIQTAACGVATPGKMWYLVCQYDERITRHHIS</sequence>
<evidence type="ECO:0000313" key="2">
    <source>
        <dbReference type="Proteomes" id="UP000554482"/>
    </source>
</evidence>
<dbReference type="Proteomes" id="UP000554482">
    <property type="component" value="Unassembled WGS sequence"/>
</dbReference>
<reference evidence="1 2" key="1">
    <citation type="submission" date="2020-06" db="EMBL/GenBank/DDBJ databases">
        <title>Transcriptomic and genomic resources for Thalictrum thalictroides and T. hernandezii: Facilitating candidate gene discovery in an emerging model plant lineage.</title>
        <authorList>
            <person name="Arias T."/>
            <person name="Riano-Pachon D.M."/>
            <person name="Di Stilio V.S."/>
        </authorList>
    </citation>
    <scope>NUCLEOTIDE SEQUENCE [LARGE SCALE GENOMIC DNA]</scope>
    <source>
        <strain evidence="2">cv. WT478/WT964</strain>
        <tissue evidence="1">Leaves</tissue>
    </source>
</reference>
<keyword evidence="2" id="KW-1185">Reference proteome</keyword>
<comment type="caution">
    <text evidence="1">The sequence shown here is derived from an EMBL/GenBank/DDBJ whole genome shotgun (WGS) entry which is preliminary data.</text>
</comment>
<gene>
    <name evidence="1" type="ORF">FRX31_025918</name>
</gene>
<protein>
    <submittedName>
        <fullName evidence="1">Uncharacterized protein</fullName>
    </submittedName>
</protein>
<dbReference type="EMBL" id="JABWDY010032014">
    <property type="protein sequence ID" value="KAF5184495.1"/>
    <property type="molecule type" value="Genomic_DNA"/>
</dbReference>
<organism evidence="1 2">
    <name type="scientific">Thalictrum thalictroides</name>
    <name type="common">Rue-anemone</name>
    <name type="synonym">Anemone thalictroides</name>
    <dbReference type="NCBI Taxonomy" id="46969"/>
    <lineage>
        <taxon>Eukaryota</taxon>
        <taxon>Viridiplantae</taxon>
        <taxon>Streptophyta</taxon>
        <taxon>Embryophyta</taxon>
        <taxon>Tracheophyta</taxon>
        <taxon>Spermatophyta</taxon>
        <taxon>Magnoliopsida</taxon>
        <taxon>Ranunculales</taxon>
        <taxon>Ranunculaceae</taxon>
        <taxon>Thalictroideae</taxon>
        <taxon>Thalictrum</taxon>
    </lineage>
</organism>
<name>A0A7J6VJW7_THATH</name>
<dbReference type="AlphaFoldDB" id="A0A7J6VJW7"/>
<proteinExistence type="predicted"/>
<accession>A0A7J6VJW7</accession>
<evidence type="ECO:0000313" key="1">
    <source>
        <dbReference type="EMBL" id="KAF5184495.1"/>
    </source>
</evidence>